<comment type="caution">
    <text evidence="1">The sequence shown here is derived from an EMBL/GenBank/DDBJ whole genome shotgun (WGS) entry which is preliminary data.</text>
</comment>
<protein>
    <submittedName>
        <fullName evidence="1">Uncharacterized protein</fullName>
    </submittedName>
</protein>
<proteinExistence type="predicted"/>
<organism evidence="1 2">
    <name type="scientific">Halobacillus litoralis</name>
    <dbReference type="NCBI Taxonomy" id="45668"/>
    <lineage>
        <taxon>Bacteria</taxon>
        <taxon>Bacillati</taxon>
        <taxon>Bacillota</taxon>
        <taxon>Bacilli</taxon>
        <taxon>Bacillales</taxon>
        <taxon>Bacillaceae</taxon>
        <taxon>Halobacillus</taxon>
    </lineage>
</organism>
<dbReference type="Proteomes" id="UP000460949">
    <property type="component" value="Unassembled WGS sequence"/>
</dbReference>
<gene>
    <name evidence="1" type="ORF">GLW04_17455</name>
</gene>
<reference evidence="1 2" key="1">
    <citation type="submission" date="2019-11" db="EMBL/GenBank/DDBJ databases">
        <title>Genome sequences of 17 halophilic strains isolated from different environments.</title>
        <authorList>
            <person name="Furrow R.E."/>
        </authorList>
    </citation>
    <scope>NUCLEOTIDE SEQUENCE [LARGE SCALE GENOMIC DNA]</scope>
    <source>
        <strain evidence="1 2">22511_23_Filter</strain>
    </source>
</reference>
<sequence>MLTLEFIGEIVPYAGSPIPKNGKGCAVAGYVEKKKGKNRRWWQLPAGI</sequence>
<name>A0A845DX74_9BACI</name>
<accession>A0A845DX74</accession>
<dbReference type="EMBL" id="WMET01000006">
    <property type="protein sequence ID" value="MYL21688.1"/>
    <property type="molecule type" value="Genomic_DNA"/>
</dbReference>
<evidence type="ECO:0000313" key="2">
    <source>
        <dbReference type="Proteomes" id="UP000460949"/>
    </source>
</evidence>
<dbReference type="AlphaFoldDB" id="A0A845DX74"/>
<evidence type="ECO:0000313" key="1">
    <source>
        <dbReference type="EMBL" id="MYL21688.1"/>
    </source>
</evidence>